<dbReference type="EMBL" id="JBHZOL010000011">
    <property type="protein sequence ID" value="MFE4105025.1"/>
    <property type="molecule type" value="Genomic_DNA"/>
</dbReference>
<dbReference type="SUPFAM" id="SSF54447">
    <property type="entry name" value="ssDNA-binding transcriptional regulator domain"/>
    <property type="match status" value="1"/>
</dbReference>
<organism evidence="1 2">
    <name type="scientific">Almyronema epifaneia S1</name>
    <dbReference type="NCBI Taxonomy" id="2991925"/>
    <lineage>
        <taxon>Bacteria</taxon>
        <taxon>Bacillati</taxon>
        <taxon>Cyanobacteriota</taxon>
        <taxon>Cyanophyceae</taxon>
        <taxon>Nodosilineales</taxon>
        <taxon>Nodosilineaceae</taxon>
        <taxon>Almyronema</taxon>
        <taxon>Almyronema epifaneia</taxon>
    </lineage>
</organism>
<name>A0ABW6IBI2_9CYAN</name>
<comment type="caution">
    <text evidence="1">The sequence shown here is derived from an EMBL/GenBank/DDBJ whole genome shotgun (WGS) entry which is preliminary data.</text>
</comment>
<dbReference type="Gene3D" id="2.30.31.10">
    <property type="entry name" value="Transcriptional Coactivator Pc4, Chain A"/>
    <property type="match status" value="1"/>
</dbReference>
<gene>
    <name evidence="1" type="ORF">ACFVKH_01960</name>
</gene>
<sequence length="120" mass="13450">MRQIKSGQGWRLGWDPEAPEFRGLLGGEHWALELTAAELEDFCRLTLQLATTLQQISAELMAEERITCEAESELLWLEVEGYPQSYSLRFILFTGRGGEGAWPPGTAAEVIRAIPGLRLF</sequence>
<evidence type="ECO:0000313" key="1">
    <source>
        <dbReference type="EMBL" id="MFE4105025.1"/>
    </source>
</evidence>
<reference evidence="1 2" key="1">
    <citation type="submission" date="2024-10" db="EMBL/GenBank/DDBJ databases">
        <authorList>
            <person name="Ratan Roy A."/>
            <person name="Morales Sandoval P.H."/>
            <person name="De Los Santos Villalobos S."/>
            <person name="Chakraborty S."/>
            <person name="Mukherjee J."/>
        </authorList>
    </citation>
    <scope>NUCLEOTIDE SEQUENCE [LARGE SCALE GENOMIC DNA]</scope>
    <source>
        <strain evidence="1 2">S1</strain>
    </source>
</reference>
<dbReference type="InterPro" id="IPR014947">
    <property type="entry name" value="DUF1818"/>
</dbReference>
<dbReference type="Proteomes" id="UP001600165">
    <property type="component" value="Unassembled WGS sequence"/>
</dbReference>
<dbReference type="InterPro" id="IPR009044">
    <property type="entry name" value="ssDNA-bd_transcriptional_reg"/>
</dbReference>
<protein>
    <submittedName>
        <fullName evidence="1">DUF1818 family protein</fullName>
    </submittedName>
</protein>
<proteinExistence type="predicted"/>
<accession>A0ABW6IBI2</accession>
<evidence type="ECO:0000313" key="2">
    <source>
        <dbReference type="Proteomes" id="UP001600165"/>
    </source>
</evidence>
<keyword evidence="2" id="KW-1185">Reference proteome</keyword>
<dbReference type="RefSeq" id="WP_377960910.1">
    <property type="nucleotide sequence ID" value="NZ_JBHZOL010000011.1"/>
</dbReference>
<dbReference type="Pfam" id="PF08848">
    <property type="entry name" value="DUF1818"/>
    <property type="match status" value="1"/>
</dbReference>